<keyword evidence="2" id="KW-1185">Reference proteome</keyword>
<dbReference type="Proteomes" id="UP001163328">
    <property type="component" value="Chromosome"/>
</dbReference>
<evidence type="ECO:0000313" key="2">
    <source>
        <dbReference type="Proteomes" id="UP001163328"/>
    </source>
</evidence>
<proteinExistence type="predicted"/>
<reference evidence="1" key="1">
    <citation type="submission" date="2021-08" db="EMBL/GenBank/DDBJ databases">
        <title>Flavobacterium sp. strain CC-SYL302.</title>
        <authorList>
            <person name="Lin S.-Y."/>
            <person name="Lee T.-H."/>
            <person name="Young C.-C."/>
        </authorList>
    </citation>
    <scope>NUCLEOTIDE SEQUENCE</scope>
    <source>
        <strain evidence="1">CC-SYL302</strain>
    </source>
</reference>
<name>A0ABY6LYN2_9FLAO</name>
<gene>
    <name evidence="1" type="ORF">K5I29_00350</name>
</gene>
<accession>A0ABY6LYN2</accession>
<protein>
    <submittedName>
        <fullName evidence="1">Uncharacterized protein</fullName>
    </submittedName>
</protein>
<evidence type="ECO:0000313" key="1">
    <source>
        <dbReference type="EMBL" id="UYW01445.1"/>
    </source>
</evidence>
<dbReference type="RefSeq" id="WP_264433914.1">
    <property type="nucleotide sequence ID" value="NZ_CP081495.1"/>
</dbReference>
<dbReference type="EMBL" id="CP081495">
    <property type="protein sequence ID" value="UYW01445.1"/>
    <property type="molecule type" value="Genomic_DNA"/>
</dbReference>
<organism evidence="1 2">
    <name type="scientific">Flavobacterium agricola</name>
    <dbReference type="NCBI Taxonomy" id="2870839"/>
    <lineage>
        <taxon>Bacteria</taxon>
        <taxon>Pseudomonadati</taxon>
        <taxon>Bacteroidota</taxon>
        <taxon>Flavobacteriia</taxon>
        <taxon>Flavobacteriales</taxon>
        <taxon>Flavobacteriaceae</taxon>
        <taxon>Flavobacterium</taxon>
    </lineage>
</organism>
<sequence>MALLETQIANEYDYLVYITEQCIKKGHNFDIYNAKLPADECEICKLHFFVLNVALLDNEILEMLYAFENKFWSNAITCKTSYRDIIDLHINHENIHILNFN</sequence>